<organism evidence="1">
    <name type="scientific">human gut metagenome</name>
    <dbReference type="NCBI Taxonomy" id="408170"/>
    <lineage>
        <taxon>unclassified sequences</taxon>
        <taxon>metagenomes</taxon>
        <taxon>organismal metagenomes</taxon>
    </lineage>
</organism>
<feature type="non-terminal residue" evidence="1">
    <location>
        <position position="36"/>
    </location>
</feature>
<evidence type="ECO:0000313" key="1">
    <source>
        <dbReference type="EMBL" id="ETJ42734.1"/>
    </source>
</evidence>
<comment type="caution">
    <text evidence="1">The sequence shown here is derived from an EMBL/GenBank/DDBJ whole genome shotgun (WGS) entry which is preliminary data.</text>
</comment>
<accession>W1YNH2</accession>
<dbReference type="AlphaFoldDB" id="W1YNH2"/>
<sequence length="36" mass="4206">MNYEKLMHAYLELVQHIYFLALLIKPSILPIKSSTS</sequence>
<name>W1YNH2_9ZZZZ</name>
<reference evidence="1" key="1">
    <citation type="submission" date="2013-12" db="EMBL/GenBank/DDBJ databases">
        <title>A Varibaculum cambriense genome reconstructed from a premature infant gut community with otherwise low bacterial novelty that shifts toward anaerobic metabolism during the third week of life.</title>
        <authorList>
            <person name="Brown C.T."/>
            <person name="Sharon I."/>
            <person name="Thomas B.C."/>
            <person name="Castelle C.J."/>
            <person name="Morowitz M.J."/>
            <person name="Banfield J.F."/>
        </authorList>
    </citation>
    <scope>NUCLEOTIDE SEQUENCE</scope>
</reference>
<gene>
    <name evidence="1" type="ORF">Q604_UNBC03291G0001</name>
</gene>
<protein>
    <submittedName>
        <fullName evidence="1">Uncharacterized protein</fullName>
    </submittedName>
</protein>
<proteinExistence type="predicted"/>
<dbReference type="EMBL" id="AZMM01003291">
    <property type="protein sequence ID" value="ETJ42734.1"/>
    <property type="molecule type" value="Genomic_DNA"/>
</dbReference>